<feature type="region of interest" description="Disordered" evidence="1">
    <location>
        <begin position="611"/>
        <end position="690"/>
    </location>
</feature>
<feature type="compositionally biased region" description="Basic residues" evidence="1">
    <location>
        <begin position="886"/>
        <end position="899"/>
    </location>
</feature>
<keyword evidence="3" id="KW-1185">Reference proteome</keyword>
<feature type="region of interest" description="Disordered" evidence="1">
    <location>
        <begin position="354"/>
        <end position="386"/>
    </location>
</feature>
<feature type="compositionally biased region" description="Polar residues" evidence="1">
    <location>
        <begin position="430"/>
        <end position="441"/>
    </location>
</feature>
<feature type="region of interest" description="Disordered" evidence="1">
    <location>
        <begin position="720"/>
        <end position="743"/>
    </location>
</feature>
<gene>
    <name evidence="2" type="ORF">EJ02DRAFT_85818</name>
</gene>
<dbReference type="EMBL" id="ML976015">
    <property type="protein sequence ID" value="KAF1944706.1"/>
    <property type="molecule type" value="Genomic_DNA"/>
</dbReference>
<dbReference type="AlphaFoldDB" id="A0A6A5T1W4"/>
<protein>
    <submittedName>
        <fullName evidence="2">Uncharacterized protein</fullName>
    </submittedName>
</protein>
<feature type="compositionally biased region" description="Basic and acidic residues" evidence="1">
    <location>
        <begin position="407"/>
        <end position="429"/>
    </location>
</feature>
<dbReference type="Proteomes" id="UP000800038">
    <property type="component" value="Unassembled WGS sequence"/>
</dbReference>
<feature type="compositionally biased region" description="Pro residues" evidence="1">
    <location>
        <begin position="362"/>
        <end position="371"/>
    </location>
</feature>
<feature type="compositionally biased region" description="Polar residues" evidence="1">
    <location>
        <begin position="642"/>
        <end position="655"/>
    </location>
</feature>
<proteinExistence type="predicted"/>
<evidence type="ECO:0000256" key="1">
    <source>
        <dbReference type="SAM" id="MobiDB-lite"/>
    </source>
</evidence>
<name>A0A6A5T1W4_9PLEO</name>
<evidence type="ECO:0000313" key="3">
    <source>
        <dbReference type="Proteomes" id="UP000800038"/>
    </source>
</evidence>
<evidence type="ECO:0000313" key="2">
    <source>
        <dbReference type="EMBL" id="KAF1944706.1"/>
    </source>
</evidence>
<feature type="compositionally biased region" description="Polar residues" evidence="1">
    <location>
        <begin position="792"/>
        <end position="802"/>
    </location>
</feature>
<dbReference type="OrthoDB" id="3556832at2759"/>
<feature type="region of interest" description="Disordered" evidence="1">
    <location>
        <begin position="554"/>
        <end position="579"/>
    </location>
</feature>
<feature type="compositionally biased region" description="Basic and acidic residues" evidence="1">
    <location>
        <begin position="674"/>
        <end position="683"/>
    </location>
</feature>
<reference evidence="2" key="1">
    <citation type="journal article" date="2020" name="Stud. Mycol.">
        <title>101 Dothideomycetes genomes: a test case for predicting lifestyles and emergence of pathogens.</title>
        <authorList>
            <person name="Haridas S."/>
            <person name="Albert R."/>
            <person name="Binder M."/>
            <person name="Bloem J."/>
            <person name="Labutti K."/>
            <person name="Salamov A."/>
            <person name="Andreopoulos B."/>
            <person name="Baker S."/>
            <person name="Barry K."/>
            <person name="Bills G."/>
            <person name="Bluhm B."/>
            <person name="Cannon C."/>
            <person name="Castanera R."/>
            <person name="Culley D."/>
            <person name="Daum C."/>
            <person name="Ezra D."/>
            <person name="Gonzalez J."/>
            <person name="Henrissat B."/>
            <person name="Kuo A."/>
            <person name="Liang C."/>
            <person name="Lipzen A."/>
            <person name="Lutzoni F."/>
            <person name="Magnuson J."/>
            <person name="Mondo S."/>
            <person name="Nolan M."/>
            <person name="Ohm R."/>
            <person name="Pangilinan J."/>
            <person name="Park H.-J."/>
            <person name="Ramirez L."/>
            <person name="Alfaro M."/>
            <person name="Sun H."/>
            <person name="Tritt A."/>
            <person name="Yoshinaga Y."/>
            <person name="Zwiers L.-H."/>
            <person name="Turgeon B."/>
            <person name="Goodwin S."/>
            <person name="Spatafora J."/>
            <person name="Crous P."/>
            <person name="Grigoriev I."/>
        </authorList>
    </citation>
    <scope>NUCLEOTIDE SEQUENCE</scope>
    <source>
        <strain evidence="2">CBS 161.51</strain>
    </source>
</reference>
<feature type="compositionally biased region" description="Polar residues" evidence="1">
    <location>
        <begin position="818"/>
        <end position="829"/>
    </location>
</feature>
<feature type="compositionally biased region" description="Polar residues" evidence="1">
    <location>
        <begin position="611"/>
        <end position="624"/>
    </location>
</feature>
<accession>A0A6A5T1W4</accession>
<feature type="compositionally biased region" description="Low complexity" evidence="1">
    <location>
        <begin position="661"/>
        <end position="671"/>
    </location>
</feature>
<organism evidence="2 3">
    <name type="scientific">Clathrospora elynae</name>
    <dbReference type="NCBI Taxonomy" id="706981"/>
    <lineage>
        <taxon>Eukaryota</taxon>
        <taxon>Fungi</taxon>
        <taxon>Dikarya</taxon>
        <taxon>Ascomycota</taxon>
        <taxon>Pezizomycotina</taxon>
        <taxon>Dothideomycetes</taxon>
        <taxon>Pleosporomycetidae</taxon>
        <taxon>Pleosporales</taxon>
        <taxon>Diademaceae</taxon>
        <taxon>Clathrospora</taxon>
    </lineage>
</organism>
<feature type="region of interest" description="Disordered" evidence="1">
    <location>
        <begin position="404"/>
        <end position="453"/>
    </location>
</feature>
<feature type="compositionally biased region" description="Polar residues" evidence="1">
    <location>
        <begin position="852"/>
        <end position="885"/>
    </location>
</feature>
<feature type="compositionally biased region" description="Basic and acidic residues" evidence="1">
    <location>
        <begin position="566"/>
        <end position="579"/>
    </location>
</feature>
<feature type="region of interest" description="Disordered" evidence="1">
    <location>
        <begin position="761"/>
        <end position="914"/>
    </location>
</feature>
<sequence>MPTYHARGVSAHLGAMPLADAITPRITLKKGDAARQQSEAAEAKLLGSRLLAEERVFFPGDEAGFALNWLGNAPFMQAQAGKGSFGREGADQDGEDDWPKALVLHINLSDKSFVSGLRNHKTSLKIDVLFNGQLSGCLFMPTHDVRSGVKSHHQVFAGTRVDYLAERPWIIIPPGVAADGTARKSKKTFPVEHRWQLLCQALQKEASERGIDEEGEVPPTAQFLSALAGMRMPDQVRGMQKSNGMQFGVIDVVITAGEGRKITSGKTYLKAPQRLADRNFPLILGSDGITKPAHAVEIGQSDSDSEHQHFIKPSPELIEVDAECDSDADYEPQPKRQALAPRVLSMPDVLPASASHHSFMGPPIPSIPPPVQDKSRGSPSTVTKARPAFSFPVARIAGLINLSASSERGRRTHEEHPKENSHARDERRNSTQAFNGTSSSLDPDLLPHMHTPQMRPSPHALQFSDPVLGRAAPSDLISHMATQRPPFLSSMQTTETNRALFESAPYPASFFSSEQARRNSFGSQFTPPPHFVVPGNYHLPGIRCPRVLPPAGIYTVPTKPKRSVSPRKDTESVDQDKPRPSILVNRLVISGKDGTTLIDHSWATAQRITVESSCTNDDPSQNGLPESKEPTPGSSIFVESPTDPQWSQRSTVTINTPPPTSSVDQVSTVSSMDINKEQSDGHRQSATAPIVDSHSVIENYDTSTKQTEPPITVPKTASLRAIRPMPQRRTASGNSILDVQGPKAMPFFFDDPEAMLREASARLRRSRSPVKRNNTSAIALQPAANGLGVPETANSSPLSSVPASPEPEVAPGSYPNARLTQEDNQTSPEATALIAQLDGSPERKNPPALHRPNQTPSPTKLASSTTPLLQSHAKSTAQSSASVSPKTKKRKALIRKLPRPPRSPDRLKTASNPPLNRDCVIAYAESENKGSNIGVLRQVKGERQGVFQEEYVVFASRFFVTGE</sequence>